<sequence>MWEEAEMPDASSSSERTLAAKVDHLFRTVRPSSGKEYSFEEVAETIRSGGGPTISATYLWQLRKGLRDNPTRRHLEALAGFFGVPPAYFFDATTTSQVDAELALLAALRDASVRQIALRASGLSARSLGAITEMVERAREIEGLPDDQDNPES</sequence>
<dbReference type="Gene3D" id="1.10.260.40">
    <property type="entry name" value="lambda repressor-like DNA-binding domains"/>
    <property type="match status" value="1"/>
</dbReference>
<gene>
    <name evidence="2" type="ORF">GC106_52100</name>
</gene>
<dbReference type="EMBL" id="JAAATY010000017">
    <property type="protein sequence ID" value="NRN67969.1"/>
    <property type="molecule type" value="Genomic_DNA"/>
</dbReference>
<evidence type="ECO:0000313" key="2">
    <source>
        <dbReference type="EMBL" id="NRN67969.1"/>
    </source>
</evidence>
<dbReference type="Proteomes" id="UP000763557">
    <property type="component" value="Unassembled WGS sequence"/>
</dbReference>
<dbReference type="CDD" id="cd00093">
    <property type="entry name" value="HTH_XRE"/>
    <property type="match status" value="1"/>
</dbReference>
<proteinExistence type="predicted"/>
<reference evidence="2 3" key="1">
    <citation type="submission" date="2020-01" db="EMBL/GenBank/DDBJ databases">
        <title>Kibdelosporangium persica a novel Actinomycetes from a hot desert in Iran.</title>
        <authorList>
            <person name="Safaei N."/>
            <person name="Zaburannyi N."/>
            <person name="Mueller R."/>
            <person name="Wink J."/>
        </authorList>
    </citation>
    <scope>NUCLEOTIDE SEQUENCE [LARGE SCALE GENOMIC DNA]</scope>
    <source>
        <strain evidence="2 3">4NS15</strain>
    </source>
</reference>
<dbReference type="InterPro" id="IPR001387">
    <property type="entry name" value="Cro/C1-type_HTH"/>
</dbReference>
<accession>A0ABX2F9E2</accession>
<organism evidence="2 3">
    <name type="scientific">Kibdelosporangium persicum</name>
    <dbReference type="NCBI Taxonomy" id="2698649"/>
    <lineage>
        <taxon>Bacteria</taxon>
        <taxon>Bacillati</taxon>
        <taxon>Actinomycetota</taxon>
        <taxon>Actinomycetes</taxon>
        <taxon>Pseudonocardiales</taxon>
        <taxon>Pseudonocardiaceae</taxon>
        <taxon>Kibdelosporangium</taxon>
    </lineage>
</organism>
<dbReference type="PROSITE" id="PS50943">
    <property type="entry name" value="HTH_CROC1"/>
    <property type="match status" value="1"/>
</dbReference>
<dbReference type="InterPro" id="IPR010982">
    <property type="entry name" value="Lambda_DNA-bd_dom_sf"/>
</dbReference>
<name>A0ABX2F9E2_9PSEU</name>
<feature type="domain" description="HTH cro/C1-type" evidence="1">
    <location>
        <begin position="54"/>
        <end position="89"/>
    </location>
</feature>
<protein>
    <submittedName>
        <fullName evidence="2">Nucleoid-associated protein EspR</fullName>
    </submittedName>
</protein>
<evidence type="ECO:0000313" key="3">
    <source>
        <dbReference type="Proteomes" id="UP000763557"/>
    </source>
</evidence>
<comment type="caution">
    <text evidence="2">The sequence shown here is derived from an EMBL/GenBank/DDBJ whole genome shotgun (WGS) entry which is preliminary data.</text>
</comment>
<keyword evidence="3" id="KW-1185">Reference proteome</keyword>
<evidence type="ECO:0000259" key="1">
    <source>
        <dbReference type="PROSITE" id="PS50943"/>
    </source>
</evidence>
<dbReference type="SUPFAM" id="SSF47413">
    <property type="entry name" value="lambda repressor-like DNA-binding domains"/>
    <property type="match status" value="1"/>
</dbReference>